<reference evidence="1" key="1">
    <citation type="journal article" date="1998" name="DNA Res.">
        <title>Structural analysis of Arabidopsis thaliana chromosome 5. IV. Sequence features of the regions of 1,456,315 bp covered by nineteen physically assigned P1 and TAC clones.</title>
        <authorList>
            <person name="Sato S."/>
            <person name="Kaneko T."/>
            <person name="Kotani H."/>
            <person name="Nakamura Y."/>
            <person name="Asamizu E."/>
            <person name="Miyajima N."/>
            <person name="Tabata S."/>
        </authorList>
    </citation>
    <scope>NUCLEOTIDE SEQUENCE [LARGE SCALE GENOMIC DNA]</scope>
</reference>
<dbReference type="EMBL" id="AB009053">
    <property type="protein sequence ID" value="BAB10840.1"/>
    <property type="molecule type" value="Genomic_DNA"/>
</dbReference>
<reference key="2">
    <citation type="journal article" date="2000" name="Nature">
        <title>Sequence and analysis of chromosome 5 of the plant Arabidopsis thaliana.</title>
        <authorList>
            <consortium name="Kazusa DNA Research Institute"/>
            <consortium name="Cold Spring Harbor and Washington University in St Louis Sequencing Consortium"/>
            <consortium name="European Union Arabidopsis Genome Sequencing Consortium"/>
            <person name="Tabata S."/>
            <person name="Kaneko T."/>
            <person name="Nakamura Y."/>
            <person name="Kotani H."/>
            <person name="Kato T."/>
            <person name="Asamizu E."/>
            <person name="Miyajima N."/>
            <person name="Sasamoto S."/>
            <person name="Kimura T."/>
            <person name="Hosouchi T."/>
            <person name="Kawashima K."/>
            <person name="Kohara M."/>
            <person name="Matsumoto M."/>
            <person name="Matsuno A."/>
            <person name="Muraki A."/>
            <person name="Nakayama S."/>
            <person name="Nakazaki N."/>
            <person name="Naruo K."/>
            <person name="Okumura S."/>
            <person name="Shinpo S."/>
            <person name="Takeuchi C."/>
            <person name="Wada T."/>
            <person name="Watanabe A."/>
            <person name="Yamada M."/>
            <person name="Yasuda M."/>
            <person name="Sato S."/>
            <person name="de la Bastide M."/>
            <person name="Huang E."/>
            <person name="Spiegel L."/>
            <person name="Gnoj L."/>
            <person name="O'Shaughnessy A."/>
            <person name="Preston R."/>
            <person name="Habermann K."/>
            <person name="Murray J."/>
            <person name="Johnson D."/>
            <person name="Rohlfing T."/>
            <person name="Nelson J."/>
            <person name="Stoneking T."/>
            <person name="Pepin K."/>
            <person name="Spieth J."/>
            <person name="Sekhon M."/>
            <person name="Armstrong J."/>
            <person name="Becker M."/>
            <person name="Belter E."/>
            <person name="Cordum H."/>
            <person name="Cordes M."/>
            <person name="Courtney L."/>
            <person name="Courtney W."/>
            <person name="Dante M."/>
            <person name="Du H."/>
            <person name="Edwards J."/>
            <person name="Fryman J."/>
            <person name="Haakensen B."/>
            <person name="Lamar E."/>
            <person name="Latreille P."/>
            <person name="Leonard S."/>
            <person name="Meyer R."/>
            <person name="Mulvaney E."/>
            <person name="Ozersky P."/>
            <person name="Riley A."/>
            <person name="Strowmatt C."/>
            <person name="Wagner-McPherson C."/>
            <person name="Wollam A."/>
            <person name="Yoakum M."/>
            <person name="Bell M."/>
            <person name="Dedhia N."/>
            <person name="Parnell L."/>
            <person name="Shah R."/>
            <person name="Rodriguez M."/>
            <person name="See L.H."/>
            <person name="Vil D."/>
            <person name="Baker J."/>
            <person name="Kirchoff K."/>
            <person name="Toth K."/>
            <person name="King L."/>
            <person name="Bahret A."/>
            <person name="Miller B."/>
            <person name="Marra M."/>
            <person name="Martienssen R."/>
            <person name="McCombie W.R."/>
            <person name="Wilson R.K."/>
            <person name="Murphy G."/>
            <person name="Bancroft I."/>
            <person name="Volckaert G."/>
            <person name="Wambutt R."/>
            <person name="Dusterhoft A."/>
            <person name="Stiekema W."/>
            <person name="Pohl T."/>
            <person name="Entian K.D."/>
            <person name="Terryn N."/>
            <person name="Hartley N."/>
            <person name="Bent E."/>
            <person name="Johnson S."/>
            <person name="Langham S.A."/>
            <person name="McCullagh B."/>
            <person name="Robben J."/>
            <person name="Grymonprez B."/>
            <person name="Zimmermann W."/>
            <person name="Ramsperger U."/>
            <person name="Wedler H."/>
            <person name="Balke K."/>
            <person name="Wedler E."/>
            <person name="Peters S."/>
            <person name="van Staveren M."/>
            <person name="Dirkse W."/>
            <person name="Mooijman P."/>
            <person name="Lankhorst R.K."/>
            <person name="Weitzenegger T."/>
            <person name="Bothe G."/>
            <person name="Rose M."/>
            <person name="Hauf J."/>
            <person name="Berneiser S."/>
            <person name="Hempel S."/>
            <person name="Feldpausch M."/>
            <person name="Lamberth S."/>
            <person name="Villarroel R."/>
            <person name="Gielen J."/>
            <person name="Ardiles W."/>
            <person name="Bents O."/>
            <person name="Lemcke K."/>
            <person name="Kolesov G."/>
            <person name="Mayer K."/>
            <person name="Rudd S."/>
            <person name="Schoof H."/>
            <person name="Schueller C."/>
            <person name="Zaccaria P."/>
            <person name="Mewes H.W."/>
            <person name="Bevan M."/>
            <person name="Fransz P."/>
        </authorList>
    </citation>
    <scope>NUCLEOTIDE SEQUENCE [LARGE SCALE GENOMIC DNA]</scope>
    <source>
        <strain>cv. Columbia</strain>
    </source>
</reference>
<organism evidence="1">
    <name type="scientific">Arabidopsis thaliana</name>
    <name type="common">Mouse-ear cress</name>
    <dbReference type="NCBI Taxonomy" id="3702"/>
    <lineage>
        <taxon>Eukaryota</taxon>
        <taxon>Viridiplantae</taxon>
        <taxon>Streptophyta</taxon>
        <taxon>Embryophyta</taxon>
        <taxon>Tracheophyta</taxon>
        <taxon>Spermatophyta</taxon>
        <taxon>Magnoliopsida</taxon>
        <taxon>eudicotyledons</taxon>
        <taxon>Gunneridae</taxon>
        <taxon>Pentapetalae</taxon>
        <taxon>rosids</taxon>
        <taxon>malvids</taxon>
        <taxon>Brassicales</taxon>
        <taxon>Brassicaceae</taxon>
        <taxon>Camelineae</taxon>
        <taxon>Arabidopsis</taxon>
    </lineage>
</organism>
<dbReference type="TAIR" id="AT5G62720"/>
<evidence type="ECO:0000313" key="1">
    <source>
        <dbReference type="EMBL" id="BAB10840.1"/>
    </source>
</evidence>
<dbReference type="GO" id="GO:0015112">
    <property type="term" value="F:nitrate transmembrane transporter activity"/>
    <property type="evidence" value="ECO:0000315"/>
    <property type="project" value="TAIR"/>
</dbReference>
<name>Q9FM22_ARATH</name>
<dbReference type="ExpressionAtlas" id="Q9FM22">
    <property type="expression patterns" value="baseline and differential"/>
</dbReference>
<dbReference type="AlphaFoldDB" id="Q9FM22"/>
<proteinExistence type="predicted"/>
<dbReference type="GO" id="GO:0009941">
    <property type="term" value="C:chloroplast envelope"/>
    <property type="evidence" value="ECO:0007005"/>
    <property type="project" value="TAIR"/>
</dbReference>
<dbReference type="GO" id="GO:0009507">
    <property type="term" value="C:chloroplast"/>
    <property type="evidence" value="ECO:0000314"/>
    <property type="project" value="TAIR"/>
</dbReference>
<dbReference type="GO" id="GO:0015706">
    <property type="term" value="P:nitrate transmembrane transport"/>
    <property type="evidence" value="ECO:0000315"/>
    <property type="project" value="TAIR"/>
</dbReference>
<protein>
    <submittedName>
        <fullName evidence="1">Uncharacterized protein</fullName>
    </submittedName>
</protein>
<sequence>MASVPVRPLPLLRRNITSTTASKSSPMLANVSSRHSLGISTYDEFLKQIKTPATVNHRRRVSTVVASAGNLTAPSWDSWKPDKTAAATALLLSDVIWPAAG</sequence>
<dbReference type="GO" id="GO:0009706">
    <property type="term" value="C:chloroplast inner membrane"/>
    <property type="evidence" value="ECO:0007005"/>
    <property type="project" value="TAIR"/>
</dbReference>
<accession>Q9FM22</accession>